<gene>
    <name evidence="1" type="ORF">BC936DRAFT_142499</name>
</gene>
<protein>
    <submittedName>
        <fullName evidence="1">Uncharacterized protein</fullName>
    </submittedName>
</protein>
<accession>A0A433A097</accession>
<evidence type="ECO:0000313" key="1">
    <source>
        <dbReference type="EMBL" id="RUO96167.1"/>
    </source>
</evidence>
<proteinExistence type="predicted"/>
<dbReference type="AlphaFoldDB" id="A0A433A097"/>
<name>A0A433A097_9FUNG</name>
<dbReference type="OrthoDB" id="6354873at2759"/>
<evidence type="ECO:0000313" key="2">
    <source>
        <dbReference type="Proteomes" id="UP000268093"/>
    </source>
</evidence>
<comment type="caution">
    <text evidence="1">The sequence shown here is derived from an EMBL/GenBank/DDBJ whole genome shotgun (WGS) entry which is preliminary data.</text>
</comment>
<sequence>MNAFNTTSIPFGAMEGLGRMFYVISPARSSFATLEEVPNYVTQAIPYFFLTVGLELVAFAVGHEGGGAQERAAMGKQEVQIGPALGSNV</sequence>
<organism evidence="1 2">
    <name type="scientific">Jimgerdemannia flammicorona</name>
    <dbReference type="NCBI Taxonomy" id="994334"/>
    <lineage>
        <taxon>Eukaryota</taxon>
        <taxon>Fungi</taxon>
        <taxon>Fungi incertae sedis</taxon>
        <taxon>Mucoromycota</taxon>
        <taxon>Mucoromycotina</taxon>
        <taxon>Endogonomycetes</taxon>
        <taxon>Endogonales</taxon>
        <taxon>Endogonaceae</taxon>
        <taxon>Jimgerdemannia</taxon>
    </lineage>
</organism>
<dbReference type="Proteomes" id="UP000268093">
    <property type="component" value="Unassembled WGS sequence"/>
</dbReference>
<dbReference type="EMBL" id="RBNI01022888">
    <property type="protein sequence ID" value="RUO96167.1"/>
    <property type="molecule type" value="Genomic_DNA"/>
</dbReference>
<keyword evidence="2" id="KW-1185">Reference proteome</keyword>
<reference evidence="1 2" key="1">
    <citation type="journal article" date="2018" name="New Phytol.">
        <title>Phylogenomics of Endogonaceae and evolution of mycorrhizas within Mucoromycota.</title>
        <authorList>
            <person name="Chang Y."/>
            <person name="Desiro A."/>
            <person name="Na H."/>
            <person name="Sandor L."/>
            <person name="Lipzen A."/>
            <person name="Clum A."/>
            <person name="Barry K."/>
            <person name="Grigoriev I.V."/>
            <person name="Martin F.M."/>
            <person name="Stajich J.E."/>
            <person name="Smith M.E."/>
            <person name="Bonito G."/>
            <person name="Spatafora J.W."/>
        </authorList>
    </citation>
    <scope>NUCLEOTIDE SEQUENCE [LARGE SCALE GENOMIC DNA]</scope>
    <source>
        <strain evidence="1 2">GMNB39</strain>
    </source>
</reference>